<name>A0A4R3IAT2_9GAMM</name>
<keyword evidence="4 6" id="KW-1133">Transmembrane helix</keyword>
<dbReference type="OrthoDB" id="6196116at2"/>
<dbReference type="AlphaFoldDB" id="A0A4R3IAT2"/>
<keyword evidence="8" id="KW-1185">Reference proteome</keyword>
<evidence type="ECO:0000256" key="6">
    <source>
        <dbReference type="SAM" id="Phobius"/>
    </source>
</evidence>
<keyword evidence="5 6" id="KW-0472">Membrane</keyword>
<evidence type="ECO:0000256" key="1">
    <source>
        <dbReference type="ARBA" id="ARBA00004167"/>
    </source>
</evidence>
<dbReference type="GO" id="GO:0016020">
    <property type="term" value="C:membrane"/>
    <property type="evidence" value="ECO:0007669"/>
    <property type="project" value="UniProtKB-SubCell"/>
</dbReference>
<sequence length="183" mass="20741">MAIRAAQRGFSLLELMMVVLIIGVAAATVRLAVSNSDPLDQAQSTAETFIYWYSQQQDYVLMSHTDIGLYFMESSIATLTWREGDRAAGEADIVWEVLDQVNYSNDSENLTFELLLDIESNEWVAFESGISDHETLSPHVILFSSEEYEPSFLFRIGSTRYHDELIQIKADGFNRLEANRVSL</sequence>
<dbReference type="PRINTS" id="PR00885">
    <property type="entry name" value="BCTERIALGSPH"/>
</dbReference>
<evidence type="ECO:0000256" key="5">
    <source>
        <dbReference type="ARBA" id="ARBA00023136"/>
    </source>
</evidence>
<dbReference type="Proteomes" id="UP000295793">
    <property type="component" value="Unassembled WGS sequence"/>
</dbReference>
<dbReference type="Gene3D" id="3.55.40.10">
    <property type="entry name" value="minor pseudopilin epsh domain"/>
    <property type="match status" value="1"/>
</dbReference>
<accession>A0A4R3IAT2</accession>
<dbReference type="InterPro" id="IPR012902">
    <property type="entry name" value="N_methyl_site"/>
</dbReference>
<evidence type="ECO:0000256" key="4">
    <source>
        <dbReference type="ARBA" id="ARBA00022989"/>
    </source>
</evidence>
<evidence type="ECO:0000313" key="7">
    <source>
        <dbReference type="EMBL" id="TCS42540.1"/>
    </source>
</evidence>
<dbReference type="EMBL" id="SLZR01000003">
    <property type="protein sequence ID" value="TCS42540.1"/>
    <property type="molecule type" value="Genomic_DNA"/>
</dbReference>
<dbReference type="PROSITE" id="PS00409">
    <property type="entry name" value="PROKAR_NTER_METHYL"/>
    <property type="match status" value="1"/>
</dbReference>
<dbReference type="InterPro" id="IPR002416">
    <property type="entry name" value="T2SS_protein-GspH"/>
</dbReference>
<protein>
    <submittedName>
        <fullName evidence="7">Prepilin-type N-terminal cleavage/methylation domain-containing protein</fullName>
    </submittedName>
</protein>
<reference evidence="7 8" key="1">
    <citation type="submission" date="2019-03" db="EMBL/GenBank/DDBJ databases">
        <title>Genomic Encyclopedia of Archaeal and Bacterial Type Strains, Phase II (KMG-II): from individual species to whole genera.</title>
        <authorList>
            <person name="Goeker M."/>
        </authorList>
    </citation>
    <scope>NUCLEOTIDE SEQUENCE [LARGE SCALE GENOMIC DNA]</scope>
    <source>
        <strain evidence="7 8">DSM 15388</strain>
    </source>
</reference>
<dbReference type="InterPro" id="IPR045584">
    <property type="entry name" value="Pilin-like"/>
</dbReference>
<keyword evidence="2" id="KW-0488">Methylation</keyword>
<evidence type="ECO:0000313" key="8">
    <source>
        <dbReference type="Proteomes" id="UP000295793"/>
    </source>
</evidence>
<dbReference type="NCBIfam" id="TIGR02532">
    <property type="entry name" value="IV_pilin_GFxxxE"/>
    <property type="match status" value="1"/>
</dbReference>
<gene>
    <name evidence="7" type="ORF">BCF53_103201</name>
</gene>
<dbReference type="GO" id="GO:0015628">
    <property type="term" value="P:protein secretion by the type II secretion system"/>
    <property type="evidence" value="ECO:0007669"/>
    <property type="project" value="InterPro"/>
</dbReference>
<evidence type="ECO:0000256" key="3">
    <source>
        <dbReference type="ARBA" id="ARBA00022692"/>
    </source>
</evidence>
<dbReference type="GO" id="GO:0015627">
    <property type="term" value="C:type II protein secretion system complex"/>
    <property type="evidence" value="ECO:0007669"/>
    <property type="project" value="InterPro"/>
</dbReference>
<dbReference type="Pfam" id="PF07963">
    <property type="entry name" value="N_methyl"/>
    <property type="match status" value="1"/>
</dbReference>
<organism evidence="7 8">
    <name type="scientific">Reinekea marinisedimentorum</name>
    <dbReference type="NCBI Taxonomy" id="230495"/>
    <lineage>
        <taxon>Bacteria</taxon>
        <taxon>Pseudomonadati</taxon>
        <taxon>Pseudomonadota</taxon>
        <taxon>Gammaproteobacteria</taxon>
        <taxon>Oceanospirillales</taxon>
        <taxon>Saccharospirillaceae</taxon>
        <taxon>Reinekea</taxon>
    </lineage>
</organism>
<proteinExistence type="predicted"/>
<comment type="caution">
    <text evidence="7">The sequence shown here is derived from an EMBL/GenBank/DDBJ whole genome shotgun (WGS) entry which is preliminary data.</text>
</comment>
<feature type="transmembrane region" description="Helical" evidence="6">
    <location>
        <begin position="12"/>
        <end position="33"/>
    </location>
</feature>
<dbReference type="RefSeq" id="WP_132700455.1">
    <property type="nucleotide sequence ID" value="NZ_SLZR01000003.1"/>
</dbReference>
<evidence type="ECO:0000256" key="2">
    <source>
        <dbReference type="ARBA" id="ARBA00022481"/>
    </source>
</evidence>
<dbReference type="SUPFAM" id="SSF54523">
    <property type="entry name" value="Pili subunits"/>
    <property type="match status" value="1"/>
</dbReference>
<comment type="subcellular location">
    <subcellularLocation>
        <location evidence="1">Membrane</location>
        <topology evidence="1">Single-pass membrane protein</topology>
    </subcellularLocation>
</comment>
<keyword evidence="3 6" id="KW-0812">Transmembrane</keyword>